<reference evidence="2 3" key="1">
    <citation type="submission" date="2019-03" db="EMBL/GenBank/DDBJ databases">
        <title>Genomics of glacier-inhabiting Cryobacterium strains.</title>
        <authorList>
            <person name="Liu Q."/>
            <person name="Xin Y.-H."/>
        </authorList>
    </citation>
    <scope>NUCLEOTIDE SEQUENCE [LARGE SCALE GENOMIC DNA]</scope>
    <source>
        <strain evidence="2 3">TMT1-1</strain>
    </source>
</reference>
<proteinExistence type="predicted"/>
<keyword evidence="1" id="KW-1133">Transmembrane helix</keyword>
<comment type="caution">
    <text evidence="2">The sequence shown here is derived from an EMBL/GenBank/DDBJ whole genome shotgun (WGS) entry which is preliminary data.</text>
</comment>
<name>A0A4R8ZI25_9MICO</name>
<sequence>MHTAIFIPGLANATRPGKSFTRVFVLAAVVLLAVFGLTFAPSGSSASAAQTIAQCNNVANTGGLGLNCDVTVVNNLDASTGVASSTVTVKECRAAANTAPTCTTATTSYDALTTSVNQCNDAANGGGSSVICNVTVTNNVTGAASTDVTPATVNQCNGTGAEGPEPTLSCDPFPASTTSATITQCNGSVNGGGASDRVNCTVTPSTTSALLPVSINQCNGTANGGGSVVTCAASLTNITLAAAPAPTATPIAKNTLHDSKTDGFNPAPSDDAGAPVFLGIGALLLAALVAAAIGARRISARH</sequence>
<keyword evidence="1" id="KW-0472">Membrane</keyword>
<dbReference type="AlphaFoldDB" id="A0A4R8ZI25"/>
<protein>
    <submittedName>
        <fullName evidence="2">Uncharacterized protein</fullName>
    </submittedName>
</protein>
<dbReference type="EMBL" id="SOGT01000005">
    <property type="protein sequence ID" value="TFD27761.1"/>
    <property type="molecule type" value="Genomic_DNA"/>
</dbReference>
<organism evidence="2 3">
    <name type="scientific">Cryobacterium lyxosi</name>
    <dbReference type="NCBI Taxonomy" id="1259228"/>
    <lineage>
        <taxon>Bacteria</taxon>
        <taxon>Bacillati</taxon>
        <taxon>Actinomycetota</taxon>
        <taxon>Actinomycetes</taxon>
        <taxon>Micrococcales</taxon>
        <taxon>Microbacteriaceae</taxon>
        <taxon>Cryobacterium</taxon>
    </lineage>
</organism>
<evidence type="ECO:0000313" key="3">
    <source>
        <dbReference type="Proteomes" id="UP000298424"/>
    </source>
</evidence>
<gene>
    <name evidence="2" type="ORF">E3T27_04700</name>
</gene>
<accession>A0A4R8ZI25</accession>
<feature type="transmembrane region" description="Helical" evidence="1">
    <location>
        <begin position="276"/>
        <end position="295"/>
    </location>
</feature>
<evidence type="ECO:0000313" key="2">
    <source>
        <dbReference type="EMBL" id="TFD27761.1"/>
    </source>
</evidence>
<evidence type="ECO:0000256" key="1">
    <source>
        <dbReference type="SAM" id="Phobius"/>
    </source>
</evidence>
<keyword evidence="1" id="KW-0812">Transmembrane</keyword>
<dbReference type="OrthoDB" id="5117512at2"/>
<dbReference type="Proteomes" id="UP000298424">
    <property type="component" value="Unassembled WGS sequence"/>
</dbReference>
<dbReference type="RefSeq" id="WP_134571747.1">
    <property type="nucleotide sequence ID" value="NZ_SOGT01000005.1"/>
</dbReference>
<keyword evidence="3" id="KW-1185">Reference proteome</keyword>